<evidence type="ECO:0000256" key="5">
    <source>
        <dbReference type="ARBA" id="ARBA00023136"/>
    </source>
</evidence>
<dbReference type="SUPFAM" id="SSF52540">
    <property type="entry name" value="P-loop containing nucleoside triphosphate hydrolases"/>
    <property type="match status" value="1"/>
</dbReference>
<keyword evidence="2" id="KW-1003">Cell membrane</keyword>
<keyword evidence="5" id="KW-0472">Membrane</keyword>
<sequence>MSVYMDRLLIPNFEKLLKLSTQKAGTQRDLKTDIRDIQSNFKSVLQYDPQKFFIPEKWFFGLDPKGNPIYFCMEKLLHTQITGASGFGKSVLLGLLAFQAILKREATIIFDPKQGGDEWLPHICYKAAQVSNTPYFFVDLRRSSAQLNLFNGMTSNQIINLLIVGLLLDERGDTADYYRAKSRKMARFVGKNYQNGMTLKEISDTYDEYFRKNEADGFADALQELAEVESVNAREGISLKDAMDQGYVIYVAGDWEDPKHITIQRMLLARIVQIASERDNTLETPKQVCVILDELSFQISKIFGDALKVIRDKGLHFILAHQSIKDLINVPDNMDAQAFAGSVVANCPLKFTYRAVDNETAQYFAEFSGEVLVDDESRNVEKTLSLTDRVTGEKQIRQTERNLVDLNMMLSLPRGTGVLFGNGVAQISTICPIEVEKTVESKRVKGFEQPITCENLDQNGPLIFEKLG</sequence>
<dbReference type="GO" id="GO:0003677">
    <property type="term" value="F:DNA binding"/>
    <property type="evidence" value="ECO:0007669"/>
    <property type="project" value="UniProtKB-KW"/>
</dbReference>
<dbReference type="InterPro" id="IPR027417">
    <property type="entry name" value="P-loop_NTPase"/>
</dbReference>
<proteinExistence type="predicted"/>
<evidence type="ECO:0000256" key="3">
    <source>
        <dbReference type="ARBA" id="ARBA00022692"/>
    </source>
</evidence>
<dbReference type="InterPro" id="IPR032689">
    <property type="entry name" value="TraG-D_C"/>
</dbReference>
<evidence type="ECO:0000313" key="8">
    <source>
        <dbReference type="Proteomes" id="UP000621930"/>
    </source>
</evidence>
<dbReference type="Proteomes" id="UP000621930">
    <property type="component" value="Unassembled WGS sequence"/>
</dbReference>
<keyword evidence="4" id="KW-1133">Transmembrane helix</keyword>
<dbReference type="Gene3D" id="3.40.50.300">
    <property type="entry name" value="P-loop containing nucleotide triphosphate hydrolases"/>
    <property type="match status" value="2"/>
</dbReference>
<dbReference type="PANTHER" id="PTHR37937:SF1">
    <property type="entry name" value="CONJUGATIVE TRANSFER: DNA TRANSPORT"/>
    <property type="match status" value="1"/>
</dbReference>
<accession>A0ABR8W0P1</accession>
<reference evidence="7 8" key="1">
    <citation type="submission" date="2020-08" db="EMBL/GenBank/DDBJ databases">
        <title>A Genomic Blueprint of the Chicken Gut Microbiome.</title>
        <authorList>
            <person name="Gilroy R."/>
            <person name="Ravi A."/>
            <person name="Getino M."/>
            <person name="Pursley I."/>
            <person name="Horton D.L."/>
            <person name="Alikhan N.-F."/>
            <person name="Baker D."/>
            <person name="Gharbi K."/>
            <person name="Hall N."/>
            <person name="Watson M."/>
            <person name="Adriaenssens E.M."/>
            <person name="Foster-Nyarko E."/>
            <person name="Jarju S."/>
            <person name="Secka A."/>
            <person name="Antonio M."/>
            <person name="Oren A."/>
            <person name="Chaudhuri R."/>
            <person name="La Ragione R.M."/>
            <person name="Hildebrand F."/>
            <person name="Pallen M.J."/>
        </authorList>
    </citation>
    <scope>NUCLEOTIDE SEQUENCE [LARGE SCALE GENOMIC DNA]</scope>
    <source>
        <strain evidence="7 8">Sa1BUA6</strain>
    </source>
</reference>
<organism evidence="7 8">
    <name type="scientific">Acinetobacter pecorum</name>
    <dbReference type="NCBI Taxonomy" id="2762215"/>
    <lineage>
        <taxon>Bacteria</taxon>
        <taxon>Pseudomonadati</taxon>
        <taxon>Pseudomonadota</taxon>
        <taxon>Gammaproteobacteria</taxon>
        <taxon>Moraxellales</taxon>
        <taxon>Moraxellaceae</taxon>
        <taxon>Acinetobacter</taxon>
    </lineage>
</organism>
<evidence type="ECO:0000256" key="1">
    <source>
        <dbReference type="ARBA" id="ARBA00004651"/>
    </source>
</evidence>
<comment type="caution">
    <text evidence="7">The sequence shown here is derived from an EMBL/GenBank/DDBJ whole genome shotgun (WGS) entry which is preliminary data.</text>
</comment>
<evidence type="ECO:0000256" key="2">
    <source>
        <dbReference type="ARBA" id="ARBA00022475"/>
    </source>
</evidence>
<dbReference type="CDD" id="cd01127">
    <property type="entry name" value="TrwB_TraG_TraD_VirD4"/>
    <property type="match status" value="1"/>
</dbReference>
<dbReference type="PANTHER" id="PTHR37937">
    <property type="entry name" value="CONJUGATIVE TRANSFER: DNA TRANSPORT"/>
    <property type="match status" value="1"/>
</dbReference>
<evidence type="ECO:0000256" key="4">
    <source>
        <dbReference type="ARBA" id="ARBA00022989"/>
    </source>
</evidence>
<keyword evidence="7" id="KW-0238">DNA-binding</keyword>
<feature type="domain" description="TraD/TraG TraM recognition site" evidence="6">
    <location>
        <begin position="288"/>
        <end position="413"/>
    </location>
</feature>
<protein>
    <submittedName>
        <fullName evidence="7">Type IV secretion system DNA-binding domain-containing protein</fullName>
    </submittedName>
</protein>
<dbReference type="EMBL" id="JACSPT010000029">
    <property type="protein sequence ID" value="MBD8010572.1"/>
    <property type="molecule type" value="Genomic_DNA"/>
</dbReference>
<keyword evidence="3" id="KW-0812">Transmembrane</keyword>
<keyword evidence="8" id="KW-1185">Reference proteome</keyword>
<comment type="subcellular location">
    <subcellularLocation>
        <location evidence="1">Cell membrane</location>
        <topology evidence="1">Multi-pass membrane protein</topology>
    </subcellularLocation>
</comment>
<gene>
    <name evidence="7" type="ORF">H9629_14690</name>
</gene>
<dbReference type="Pfam" id="PF12696">
    <property type="entry name" value="TraG-D_C"/>
    <property type="match status" value="1"/>
</dbReference>
<name>A0ABR8W0P1_9GAMM</name>
<dbReference type="InterPro" id="IPR051539">
    <property type="entry name" value="T4SS-coupling_protein"/>
</dbReference>
<evidence type="ECO:0000259" key="6">
    <source>
        <dbReference type="Pfam" id="PF12696"/>
    </source>
</evidence>
<evidence type="ECO:0000313" key="7">
    <source>
        <dbReference type="EMBL" id="MBD8010572.1"/>
    </source>
</evidence>